<feature type="region of interest" description="Disordered" evidence="1">
    <location>
        <begin position="291"/>
        <end position="342"/>
    </location>
</feature>
<feature type="chain" id="PRO_5041262000" evidence="3">
    <location>
        <begin position="27"/>
        <end position="673"/>
    </location>
</feature>
<dbReference type="Proteomes" id="UP001177023">
    <property type="component" value="Unassembled WGS sequence"/>
</dbReference>
<accession>A0AA36CHM6</accession>
<feature type="region of interest" description="Disordered" evidence="1">
    <location>
        <begin position="630"/>
        <end position="673"/>
    </location>
</feature>
<feature type="region of interest" description="Disordered" evidence="1">
    <location>
        <begin position="531"/>
        <end position="616"/>
    </location>
</feature>
<comment type="caution">
    <text evidence="4">The sequence shown here is derived from an EMBL/GenBank/DDBJ whole genome shotgun (WGS) entry which is preliminary data.</text>
</comment>
<keyword evidence="5" id="KW-1185">Reference proteome</keyword>
<keyword evidence="3" id="KW-0732">Signal</keyword>
<feature type="non-terminal residue" evidence="4">
    <location>
        <position position="1"/>
    </location>
</feature>
<protein>
    <submittedName>
        <fullName evidence="4">Uncharacterized protein</fullName>
    </submittedName>
</protein>
<keyword evidence="2" id="KW-0812">Transmembrane</keyword>
<feature type="transmembrane region" description="Helical" evidence="2">
    <location>
        <begin position="263"/>
        <end position="286"/>
    </location>
</feature>
<feature type="compositionally biased region" description="Basic and acidic residues" evidence="1">
    <location>
        <begin position="322"/>
        <end position="337"/>
    </location>
</feature>
<feature type="signal peptide" evidence="3">
    <location>
        <begin position="1"/>
        <end position="26"/>
    </location>
</feature>
<evidence type="ECO:0000313" key="5">
    <source>
        <dbReference type="Proteomes" id="UP001177023"/>
    </source>
</evidence>
<feature type="compositionally biased region" description="Acidic residues" evidence="1">
    <location>
        <begin position="645"/>
        <end position="658"/>
    </location>
</feature>
<dbReference type="AlphaFoldDB" id="A0AA36CHM6"/>
<evidence type="ECO:0000256" key="2">
    <source>
        <dbReference type="SAM" id="Phobius"/>
    </source>
</evidence>
<dbReference type="EMBL" id="CATQJA010001970">
    <property type="protein sequence ID" value="CAJ0569195.1"/>
    <property type="molecule type" value="Genomic_DNA"/>
</dbReference>
<gene>
    <name evidence="4" type="ORF">MSPICULIGERA_LOCUS7684</name>
</gene>
<organism evidence="4 5">
    <name type="scientific">Mesorhabditis spiculigera</name>
    <dbReference type="NCBI Taxonomy" id="96644"/>
    <lineage>
        <taxon>Eukaryota</taxon>
        <taxon>Metazoa</taxon>
        <taxon>Ecdysozoa</taxon>
        <taxon>Nematoda</taxon>
        <taxon>Chromadorea</taxon>
        <taxon>Rhabditida</taxon>
        <taxon>Rhabditina</taxon>
        <taxon>Rhabditomorpha</taxon>
        <taxon>Rhabditoidea</taxon>
        <taxon>Rhabditidae</taxon>
        <taxon>Mesorhabditinae</taxon>
        <taxon>Mesorhabditis</taxon>
    </lineage>
</organism>
<feature type="compositionally biased region" description="Acidic residues" evidence="1">
    <location>
        <begin position="559"/>
        <end position="569"/>
    </location>
</feature>
<evidence type="ECO:0000313" key="4">
    <source>
        <dbReference type="EMBL" id="CAJ0569195.1"/>
    </source>
</evidence>
<sequence length="673" mass="75404">MQPRPGWALLSLATLMGFHRSSTVAAQQHEHSSLDDDPTVPLHVPVMLCNNNTDFQCVCAGDPAELDQPKIQKIARFKRSSTSKKPAKSQIARCETFMEIKDLPVVDMRLRHVNLQTIVKGSESYEVYFKRRIASIISAYCEHRANECPGVSLRLTKEEMMSPDGVLYNIDPSEPVITQENVIIVRVVPEPRNYTRIQFAVAKHGVFFKLNDKTLIDPVKIKYILGSQVGPLSRILGGIRIDSVRVSHIRRVLSKADTDNSKLLWLLYGVAAFFVICWTIGAIKIYRNREEKKRRAREKKASEENAIARKPVNDYGSIAPEQRSRSHSKSERGKSAEKNQIIKPNGSCREERPAAIIVGGYTEIDEPVSKTPSGPRIDDRAARQMFACDPSQLPKEMSFDVYDEAQLPVSDRVTPDSRGADTDAQYIIEARAPSSAVTPTDASADFSRSLTPTLDAVTQTNMMAPPVPILVMQPSSNSLFETSQLPDHNPASASSSTGFGCLLGADDPYARPASRRGSRADEIDIDEILDMRERRESMEKPSGIPLPSHLEKENKQNEEEWSSSEDEAEIYYKMSEDEEELGDDWKPLASKPKLQNGIPIRPQRESSREKKTTKSIRTYLIPKLQAMMKSKSPLFKPNPPRDTVTEVEAEEAPEDEGYAYERLPEEDIHATAP</sequence>
<feature type="compositionally biased region" description="Basic and acidic residues" evidence="1">
    <location>
        <begin position="291"/>
        <end position="307"/>
    </location>
</feature>
<feature type="compositionally biased region" description="Basic and acidic residues" evidence="1">
    <location>
        <begin position="602"/>
        <end position="612"/>
    </location>
</feature>
<keyword evidence="2" id="KW-0472">Membrane</keyword>
<name>A0AA36CHM6_9BILA</name>
<evidence type="ECO:0000256" key="1">
    <source>
        <dbReference type="SAM" id="MobiDB-lite"/>
    </source>
</evidence>
<feature type="compositionally biased region" description="Basic and acidic residues" evidence="1">
    <location>
        <begin position="549"/>
        <end position="558"/>
    </location>
</feature>
<proteinExistence type="predicted"/>
<feature type="compositionally biased region" description="Basic and acidic residues" evidence="1">
    <location>
        <begin position="662"/>
        <end position="673"/>
    </location>
</feature>
<keyword evidence="2" id="KW-1133">Transmembrane helix</keyword>
<reference evidence="4" key="1">
    <citation type="submission" date="2023-06" db="EMBL/GenBank/DDBJ databases">
        <authorList>
            <person name="Delattre M."/>
        </authorList>
    </citation>
    <scope>NUCLEOTIDE SEQUENCE</scope>
    <source>
        <strain evidence="4">AF72</strain>
    </source>
</reference>
<evidence type="ECO:0000256" key="3">
    <source>
        <dbReference type="SAM" id="SignalP"/>
    </source>
</evidence>